<feature type="chain" id="PRO_5011833685" description="Purple acid phosphatase" evidence="4">
    <location>
        <begin position="18"/>
        <end position="899"/>
    </location>
</feature>
<dbReference type="Gene3D" id="3.60.21.10">
    <property type="match status" value="1"/>
</dbReference>
<dbReference type="InterPro" id="IPR039331">
    <property type="entry name" value="PAPs-like"/>
</dbReference>
<dbReference type="GO" id="GO:0046872">
    <property type="term" value="F:metal ion binding"/>
    <property type="evidence" value="ECO:0007669"/>
    <property type="project" value="InterPro"/>
</dbReference>
<evidence type="ECO:0000256" key="4">
    <source>
        <dbReference type="RuleBase" id="RU361203"/>
    </source>
</evidence>
<dbReference type="Pfam" id="PF16656">
    <property type="entry name" value="Pur_ac_phosph_N"/>
    <property type="match status" value="1"/>
</dbReference>
<evidence type="ECO:0000256" key="1">
    <source>
        <dbReference type="ARBA" id="ARBA00022729"/>
    </source>
</evidence>
<feature type="signal peptide" evidence="4">
    <location>
        <begin position="1"/>
        <end position="17"/>
    </location>
</feature>
<name>A0A1Y2A9A6_9FUNG</name>
<dbReference type="PANTHER" id="PTHR22953:SF153">
    <property type="entry name" value="PURPLE ACID PHOSPHATASE"/>
    <property type="match status" value="1"/>
</dbReference>
<protein>
    <recommendedName>
        <fullName evidence="4">Purple acid phosphatase</fullName>
        <ecNumber evidence="4">3.1.3.2</ecNumber>
    </recommendedName>
</protein>
<keyword evidence="2" id="KW-0677">Repeat</keyword>
<feature type="domain" description="CBM10" evidence="5">
    <location>
        <begin position="85"/>
        <end position="128"/>
    </location>
</feature>
<proteinExistence type="inferred from homology"/>
<comment type="catalytic activity">
    <reaction evidence="4">
        <text>a phosphate monoester + H2O = an alcohol + phosphate</text>
        <dbReference type="Rhea" id="RHEA:15017"/>
        <dbReference type="ChEBI" id="CHEBI:15377"/>
        <dbReference type="ChEBI" id="CHEBI:30879"/>
        <dbReference type="ChEBI" id="CHEBI:43474"/>
        <dbReference type="ChEBI" id="CHEBI:67140"/>
        <dbReference type="EC" id="3.1.3.2"/>
    </reaction>
</comment>
<dbReference type="Pfam" id="PF02013">
    <property type="entry name" value="CBM_10"/>
    <property type="match status" value="3"/>
</dbReference>
<comment type="similarity">
    <text evidence="4">Belongs to the metallophosphoesterase superfamily. Purple acid phosphatase family.</text>
</comment>
<feature type="domain" description="CBM10" evidence="5">
    <location>
        <begin position="21"/>
        <end position="58"/>
    </location>
</feature>
<reference evidence="6 7" key="1">
    <citation type="submission" date="2016-08" db="EMBL/GenBank/DDBJ databases">
        <title>A Parts List for Fungal Cellulosomes Revealed by Comparative Genomics.</title>
        <authorList>
            <consortium name="DOE Joint Genome Institute"/>
            <person name="Haitjema C.H."/>
            <person name="Gilmore S.P."/>
            <person name="Henske J.K."/>
            <person name="Solomon K.V."/>
            <person name="De Groot R."/>
            <person name="Kuo A."/>
            <person name="Mondo S.J."/>
            <person name="Salamov A.A."/>
            <person name="Labutti K."/>
            <person name="Zhao Z."/>
            <person name="Chiniquy J."/>
            <person name="Barry K."/>
            <person name="Brewer H.M."/>
            <person name="Purvine S.O."/>
            <person name="Wright A.T."/>
            <person name="Boxma B."/>
            <person name="Van Alen T."/>
            <person name="Hackstein J.H."/>
            <person name="Baker S.E."/>
            <person name="Grigoriev I.V."/>
            <person name="O'Malley M.A."/>
        </authorList>
    </citation>
    <scope>NUCLEOTIDE SEQUENCE [LARGE SCALE GENOMIC DNA]</scope>
    <source>
        <strain evidence="6 7">G1</strain>
    </source>
</reference>
<organism evidence="6 7">
    <name type="scientific">Neocallimastix californiae</name>
    <dbReference type="NCBI Taxonomy" id="1754190"/>
    <lineage>
        <taxon>Eukaryota</taxon>
        <taxon>Fungi</taxon>
        <taxon>Fungi incertae sedis</taxon>
        <taxon>Chytridiomycota</taxon>
        <taxon>Chytridiomycota incertae sedis</taxon>
        <taxon>Neocallimastigomycetes</taxon>
        <taxon>Neocallimastigales</taxon>
        <taxon>Neocallimastigaceae</taxon>
        <taxon>Neocallimastix</taxon>
    </lineage>
</organism>
<evidence type="ECO:0000256" key="3">
    <source>
        <dbReference type="ARBA" id="ARBA00022801"/>
    </source>
</evidence>
<dbReference type="InterPro" id="IPR002883">
    <property type="entry name" value="CBM10/Dockerin_dom"/>
</dbReference>
<dbReference type="InterPro" id="IPR008963">
    <property type="entry name" value="Purple_acid_Pase-like_N"/>
</dbReference>
<dbReference type="SUPFAM" id="SSF64571">
    <property type="entry name" value="Cellulose docking domain, dockering"/>
    <property type="match status" value="4"/>
</dbReference>
<feature type="domain" description="CBM10" evidence="5">
    <location>
        <begin position="812"/>
        <end position="852"/>
    </location>
</feature>
<dbReference type="EC" id="3.1.3.2" evidence="4"/>
<keyword evidence="7" id="KW-1185">Reference proteome</keyword>
<dbReference type="InterPro" id="IPR009034">
    <property type="entry name" value="Dockerin_dom_fun_sf"/>
</dbReference>
<evidence type="ECO:0000313" key="7">
    <source>
        <dbReference type="Proteomes" id="UP000193920"/>
    </source>
</evidence>
<evidence type="ECO:0000259" key="5">
    <source>
        <dbReference type="PROSITE" id="PS51763"/>
    </source>
</evidence>
<keyword evidence="3 4" id="KW-0378">Hydrolase</keyword>
<accession>A0A1Y2A9A6</accession>
<dbReference type="AlphaFoldDB" id="A0A1Y2A9A6"/>
<dbReference type="PANTHER" id="PTHR22953">
    <property type="entry name" value="ACID PHOSPHATASE RELATED"/>
    <property type="match status" value="1"/>
</dbReference>
<keyword evidence="1 4" id="KW-0732">Signal</keyword>
<dbReference type="SUPFAM" id="SSF56300">
    <property type="entry name" value="Metallo-dependent phosphatases"/>
    <property type="match status" value="1"/>
</dbReference>
<dbReference type="InterPro" id="IPR004843">
    <property type="entry name" value="Calcineurin-like_PHP"/>
</dbReference>
<dbReference type="InterPro" id="IPR015914">
    <property type="entry name" value="PAPs_N"/>
</dbReference>
<dbReference type="InterPro" id="IPR029052">
    <property type="entry name" value="Metallo-depent_PP-like"/>
</dbReference>
<evidence type="ECO:0000256" key="2">
    <source>
        <dbReference type="ARBA" id="ARBA00022737"/>
    </source>
</evidence>
<feature type="domain" description="CBM10" evidence="5">
    <location>
        <begin position="860"/>
        <end position="898"/>
    </location>
</feature>
<sequence length="899" mass="103341">MKKVLLISTFLVAYVKANEPECWSLPRYPCCSKGTKTQIRDAYGYKWGIENKNYCGILYEVKDIEKVSVNDPVTDEIIVTDPSNYCWSENYILDSHPCCKDQSPENINYIDDNGITWGIENGEVCSIGDYHTFDLDREFIQETKEEWNYFKKRWDNGEKYNFERLSVFAGDNETMLNFGWYSTTDDVPKIRYSIDKDMRDAKEFMGRQRFHEILKGIKYYSNQVTITGLKRLTTYYYQRKLNGRWEEPVKFETQDPHNYKFIFVGDPQIGGFVGKVSSLDLTRVATEDEGTRNDAFNWNRTIEKAFKVAGGKPSLLLSAGDQADSLCQNHTEDEYFLDETQYSAFLYPKLLKGIPHATAIGNHEDVNENFKNHFNAPNTYRKIENSDRIIPGYSYFFKFNDALVVVLNSNHFSCQDYTNTIKRAIAKYPNTPWRLAMFHHDLYGIGQFHSQDAYIVDQLRPCLTPLLTSNHFDLVINGHDHFYSTSHFVSFDPSKNQYAVNKINESHLKDKIFNRDRKGTLFITANCSTASKFYGGREDSFDYAYFGNQTYTATFGLLDFQMDQKNQKYRMKISYFDVESEKTVDGAYIFEKDFDEINDGPYDFGDDFDYGEDDDSIEHINDCWAYIYQKKCCSDPNTDIVFIEDGLWGYEDGDFCGIPINYSATGSVTLTNKFKLIDRSVCWSKAINGNDCCQKPYAQVTQSDENGRWAFDFEKMMKDIEEKRANGELPKVGFGKGGFGKGGFGKGGFGKGSDKSMKFGNDTTTADSVPESFDTFETFDISKMLCGIYRVDENTVFITDDDDTQEQPPSEECWATKLGYKCCSNPNSKFNIFSIDQDGKWSIENNEWCGIIESAEGDDDCWATKLGYRCCVNASTEVITIDKDGHWGVEYGEWCGINI</sequence>
<evidence type="ECO:0000313" key="6">
    <source>
        <dbReference type="EMBL" id="ORY18880.1"/>
    </source>
</evidence>
<dbReference type="Pfam" id="PF00149">
    <property type="entry name" value="Metallophos"/>
    <property type="match status" value="1"/>
</dbReference>
<dbReference type="Proteomes" id="UP000193920">
    <property type="component" value="Unassembled WGS sequence"/>
</dbReference>
<gene>
    <name evidence="6" type="ORF">LY90DRAFT_464376</name>
</gene>
<feature type="domain" description="CBM10" evidence="5">
    <location>
        <begin position="622"/>
        <end position="659"/>
    </location>
</feature>
<dbReference type="GO" id="GO:0003993">
    <property type="term" value="F:acid phosphatase activity"/>
    <property type="evidence" value="ECO:0007669"/>
    <property type="project" value="UniProtKB-EC"/>
</dbReference>
<dbReference type="PROSITE" id="PS51763">
    <property type="entry name" value="CBM10"/>
    <property type="match status" value="5"/>
</dbReference>
<dbReference type="SUPFAM" id="SSF49363">
    <property type="entry name" value="Purple acid phosphatase, N-terminal domain"/>
    <property type="match status" value="1"/>
</dbReference>
<dbReference type="Gene3D" id="3.90.1220.10">
    <property type="entry name" value="Cellulose docking domain, dockering"/>
    <property type="match status" value="5"/>
</dbReference>
<comment type="caution">
    <text evidence="6">The sequence shown here is derived from an EMBL/GenBank/DDBJ whole genome shotgun (WGS) entry which is preliminary data.</text>
</comment>
<dbReference type="EMBL" id="MCOG01000316">
    <property type="protein sequence ID" value="ORY18880.1"/>
    <property type="molecule type" value="Genomic_DNA"/>
</dbReference>